<feature type="region of interest" description="Disordered" evidence="1">
    <location>
        <begin position="446"/>
        <end position="466"/>
    </location>
</feature>
<dbReference type="GO" id="GO:0005979">
    <property type="term" value="P:regulation of glycogen biosynthetic process"/>
    <property type="evidence" value="ECO:0007669"/>
    <property type="project" value="TreeGrafter"/>
</dbReference>
<accession>A0A1L0DB13</accession>
<dbReference type="EMBL" id="LT635766">
    <property type="protein sequence ID" value="SGZ53700.1"/>
    <property type="molecule type" value="Genomic_DNA"/>
</dbReference>
<dbReference type="GO" id="GO:0000164">
    <property type="term" value="C:protein phosphatase type 1 complex"/>
    <property type="evidence" value="ECO:0007669"/>
    <property type="project" value="TreeGrafter"/>
</dbReference>
<evidence type="ECO:0000313" key="4">
    <source>
        <dbReference type="Proteomes" id="UP000182259"/>
    </source>
</evidence>
<name>A0A1L0DB13_9ASCO</name>
<dbReference type="GO" id="GO:2001069">
    <property type="term" value="F:glycogen binding"/>
    <property type="evidence" value="ECO:0007669"/>
    <property type="project" value="TreeGrafter"/>
</dbReference>
<feature type="domain" description="CBM21" evidence="2">
    <location>
        <begin position="270"/>
        <end position="377"/>
    </location>
</feature>
<dbReference type="Gene3D" id="2.60.40.2440">
    <property type="entry name" value="Carbohydrate binding type-21 domain"/>
    <property type="match status" value="1"/>
</dbReference>
<feature type="compositionally biased region" description="Polar residues" evidence="1">
    <location>
        <begin position="448"/>
        <end position="463"/>
    </location>
</feature>
<evidence type="ECO:0000256" key="1">
    <source>
        <dbReference type="SAM" id="MobiDB-lite"/>
    </source>
</evidence>
<evidence type="ECO:0000259" key="2">
    <source>
        <dbReference type="PROSITE" id="PS51159"/>
    </source>
</evidence>
<proteinExistence type="predicted"/>
<feature type="region of interest" description="Disordered" evidence="1">
    <location>
        <begin position="123"/>
        <end position="155"/>
    </location>
</feature>
<dbReference type="PANTHER" id="PTHR12307:SF36">
    <property type="entry name" value="GLYCOGEN-BINDING SUBUNIT 76A"/>
    <property type="match status" value="1"/>
</dbReference>
<dbReference type="AlphaFoldDB" id="A0A1L0DB13"/>
<dbReference type="GO" id="GO:0008157">
    <property type="term" value="F:protein phosphatase 1 binding"/>
    <property type="evidence" value="ECO:0007669"/>
    <property type="project" value="TreeGrafter"/>
</dbReference>
<organism evidence="3 4">
    <name type="scientific">Sungouiella intermedia</name>
    <dbReference type="NCBI Taxonomy" id="45354"/>
    <lineage>
        <taxon>Eukaryota</taxon>
        <taxon>Fungi</taxon>
        <taxon>Dikarya</taxon>
        <taxon>Ascomycota</taxon>
        <taxon>Saccharomycotina</taxon>
        <taxon>Pichiomycetes</taxon>
        <taxon>Metschnikowiaceae</taxon>
        <taxon>Sungouiella</taxon>
    </lineage>
</organism>
<reference evidence="3 4" key="1">
    <citation type="submission" date="2016-10" db="EMBL/GenBank/DDBJ databases">
        <authorList>
            <person name="de Groot N.N."/>
        </authorList>
    </citation>
    <scope>NUCLEOTIDE SEQUENCE [LARGE SCALE GENOMIC DNA]</scope>
    <source>
        <strain evidence="3 4">PYCC 4715</strain>
    </source>
</reference>
<dbReference type="Proteomes" id="UP000182259">
    <property type="component" value="Chromosome III"/>
</dbReference>
<dbReference type="PANTHER" id="PTHR12307">
    <property type="entry name" value="PROTEIN PHOSPHATASE 1 REGULATORY SUBUNIT"/>
    <property type="match status" value="1"/>
</dbReference>
<gene>
    <name evidence="3" type="ORF">SAMEA4029009_CIC11G00000002351</name>
</gene>
<dbReference type="PROSITE" id="PS51159">
    <property type="entry name" value="CBM21"/>
    <property type="match status" value="1"/>
</dbReference>
<protein>
    <submittedName>
        <fullName evidence="3">CIC11C00000002351</fullName>
    </submittedName>
</protein>
<dbReference type="InterPro" id="IPR050782">
    <property type="entry name" value="PP1_regulatory_subunit_3"/>
</dbReference>
<sequence>MSTLTLAVNDYFKSDLTSDLPSSSSLSHDLVASVSAPVSPLVTQSDTKPLPVPAHLYTGAYTYSKSATDLRITGLDAAPRLWPETRTSSGMTDVSKQLTGVKQLTEIKQQPVEVKPVPEFLVPGSASIPSDNKKDTKSDLSNSPRAGSEAPGLKKLKSSLKLPSLTKLYSTLSLSPKLVRFASRLEKVKMFDGRDSPSTVSLQNTPTGSPKFHDFDLDDYFSSHRNFTDLGFDENSDSDSEDSDTFREYTRDKLYKISSLNFAAPKNIYDRLSSPVYLQQMSLGSDKKLIVLLVMCQNLAFEKSVSVKLTLNNWQSTLIFNNPQYMKSFTSVNFDQFKFVVPLAHLPSALSAQFCIKYDVNGQTHWDNNSSRNYNVVLSSYVPQKPDTFTVQDSFSYKTPTFLPMPKQVSNTIPSVSLEKKSAPPYNYDELISKLILVSKGDTARPSGLSSQSTQSIPGSVSSRPALHTSASLPALKPRYSQSFRAKHIDSKVDLSGKSTGAVPETRSPLALGSGAPNVKPVASFQDSKFNSTSYATLLQTYCFNGASTSAESSAAGSLANLRSNSSSSLNSDFMSAMPTAIPTSFN</sequence>
<feature type="region of interest" description="Disordered" evidence="1">
    <location>
        <begin position="495"/>
        <end position="514"/>
    </location>
</feature>
<dbReference type="Pfam" id="PF03370">
    <property type="entry name" value="CBM_21"/>
    <property type="match status" value="1"/>
</dbReference>
<dbReference type="InterPro" id="IPR005036">
    <property type="entry name" value="CBM21_dom"/>
</dbReference>
<dbReference type="InterPro" id="IPR038175">
    <property type="entry name" value="CBM21_dom_sf"/>
</dbReference>
<evidence type="ECO:0000313" key="3">
    <source>
        <dbReference type="EMBL" id="SGZ53700.1"/>
    </source>
</evidence>